<accession>A0A2P2KSR5</accession>
<sequence length="51" mass="5917">MLFVIGCKILPVYHDLRYSSTTIIFPFSKILWCTCLHVRLHIFNHGALANL</sequence>
<dbReference type="AlphaFoldDB" id="A0A2P2KSR5"/>
<reference evidence="1" key="1">
    <citation type="submission" date="2018-02" db="EMBL/GenBank/DDBJ databases">
        <title>Rhizophora mucronata_Transcriptome.</title>
        <authorList>
            <person name="Meera S.P."/>
            <person name="Sreeshan A."/>
            <person name="Augustine A."/>
        </authorList>
    </citation>
    <scope>NUCLEOTIDE SEQUENCE</scope>
    <source>
        <tissue evidence="1">Leaf</tissue>
    </source>
</reference>
<evidence type="ECO:0000313" key="1">
    <source>
        <dbReference type="EMBL" id="MBX08775.1"/>
    </source>
</evidence>
<dbReference type="EMBL" id="GGEC01028291">
    <property type="protein sequence ID" value="MBX08775.1"/>
    <property type="molecule type" value="Transcribed_RNA"/>
</dbReference>
<protein>
    <submittedName>
        <fullName evidence="1">Uncharacterized protein</fullName>
    </submittedName>
</protein>
<organism evidence="1">
    <name type="scientific">Rhizophora mucronata</name>
    <name type="common">Asiatic mangrove</name>
    <dbReference type="NCBI Taxonomy" id="61149"/>
    <lineage>
        <taxon>Eukaryota</taxon>
        <taxon>Viridiplantae</taxon>
        <taxon>Streptophyta</taxon>
        <taxon>Embryophyta</taxon>
        <taxon>Tracheophyta</taxon>
        <taxon>Spermatophyta</taxon>
        <taxon>Magnoliopsida</taxon>
        <taxon>eudicotyledons</taxon>
        <taxon>Gunneridae</taxon>
        <taxon>Pentapetalae</taxon>
        <taxon>rosids</taxon>
        <taxon>fabids</taxon>
        <taxon>Malpighiales</taxon>
        <taxon>Rhizophoraceae</taxon>
        <taxon>Rhizophora</taxon>
    </lineage>
</organism>
<name>A0A2P2KSR5_RHIMU</name>
<proteinExistence type="predicted"/>